<comment type="caution">
    <text evidence="2">The sequence shown here is derived from an EMBL/GenBank/DDBJ whole genome shotgun (WGS) entry which is preliminary data.</text>
</comment>
<proteinExistence type="predicted"/>
<accession>A0A1F7GXU5</accession>
<keyword evidence="1" id="KW-0812">Transmembrane</keyword>
<sequence length="77" mass="8867">MKTFQYKLQRKLDEVYSVESNDLGVDLLTFIYKKSTSYLKSLPFVIIIPLSLFVAVLVYLLIGRIAIKVTSLLQYGF</sequence>
<keyword evidence="1" id="KW-1133">Transmembrane helix</keyword>
<organism evidence="2 3">
    <name type="scientific">Candidatus Roizmanbacteria bacterium RIFCSPHIGHO2_02_FULL_38_11</name>
    <dbReference type="NCBI Taxonomy" id="1802039"/>
    <lineage>
        <taxon>Bacteria</taxon>
        <taxon>Candidatus Roizmaniibacteriota</taxon>
    </lineage>
</organism>
<dbReference type="AlphaFoldDB" id="A0A1F7GXU5"/>
<keyword evidence="1" id="KW-0472">Membrane</keyword>
<evidence type="ECO:0000313" key="3">
    <source>
        <dbReference type="Proteomes" id="UP000177913"/>
    </source>
</evidence>
<protein>
    <submittedName>
        <fullName evidence="2">Uncharacterized protein</fullName>
    </submittedName>
</protein>
<dbReference type="EMBL" id="MFZO01000044">
    <property type="protein sequence ID" value="OGK23655.1"/>
    <property type="molecule type" value="Genomic_DNA"/>
</dbReference>
<dbReference type="Proteomes" id="UP000177913">
    <property type="component" value="Unassembled WGS sequence"/>
</dbReference>
<evidence type="ECO:0000256" key="1">
    <source>
        <dbReference type="SAM" id="Phobius"/>
    </source>
</evidence>
<name>A0A1F7GXU5_9BACT</name>
<gene>
    <name evidence="2" type="ORF">A3C25_00885</name>
</gene>
<feature type="transmembrane region" description="Helical" evidence="1">
    <location>
        <begin position="42"/>
        <end position="67"/>
    </location>
</feature>
<reference evidence="2 3" key="1">
    <citation type="journal article" date="2016" name="Nat. Commun.">
        <title>Thousands of microbial genomes shed light on interconnected biogeochemical processes in an aquifer system.</title>
        <authorList>
            <person name="Anantharaman K."/>
            <person name="Brown C.T."/>
            <person name="Hug L.A."/>
            <person name="Sharon I."/>
            <person name="Castelle C.J."/>
            <person name="Probst A.J."/>
            <person name="Thomas B.C."/>
            <person name="Singh A."/>
            <person name="Wilkins M.J."/>
            <person name="Karaoz U."/>
            <person name="Brodie E.L."/>
            <person name="Williams K.H."/>
            <person name="Hubbard S.S."/>
            <person name="Banfield J.F."/>
        </authorList>
    </citation>
    <scope>NUCLEOTIDE SEQUENCE [LARGE SCALE GENOMIC DNA]</scope>
</reference>
<evidence type="ECO:0000313" key="2">
    <source>
        <dbReference type="EMBL" id="OGK23655.1"/>
    </source>
</evidence>